<dbReference type="SUPFAM" id="SSF53850">
    <property type="entry name" value="Periplasmic binding protein-like II"/>
    <property type="match status" value="1"/>
</dbReference>
<dbReference type="PANTHER" id="PTHR30061">
    <property type="entry name" value="MALTOSE-BINDING PERIPLASMIC PROTEIN"/>
    <property type="match status" value="1"/>
</dbReference>
<evidence type="ECO:0000313" key="6">
    <source>
        <dbReference type="Proteomes" id="UP000199087"/>
    </source>
</evidence>
<dbReference type="Pfam" id="PF13416">
    <property type="entry name" value="SBP_bac_8"/>
    <property type="match status" value="1"/>
</dbReference>
<feature type="chain" id="PRO_5039646908" evidence="4">
    <location>
        <begin position="23"/>
        <end position="420"/>
    </location>
</feature>
<keyword evidence="2" id="KW-0813">Transport</keyword>
<sequence precursor="true">MMKKGLSLLFILAISLGMLLSACGNSEKTASQGKSGDKVLRFATWDTGESLKYEQDIAKKFEKANPGVKVQVEAYADGFDDKLAASFGAKNPPDVMYMWNYPDYYKSLEPLDDYVKKDSSFKTTIDDFYTNILNYHKFNNGTYGFPIGFTTRVIYYNKKLFQEAGIPLPTSNWTWEQFSDAAKKLSNPEKKQYGFVFAPKNNSYAFQEFVWSNGSSFISPDGKKVDGYMNSAKTQEILKDFKQMIDEKSAIVASASDKISDNFKSGKIAMIENGIWPLEDFKKAGMDFGTAEIPSFNGQPSKGVIHSAGIAMAKDSKEKDLAWKFIKYYVSADAAKMRKADMPVLKSVASEQNYKNDPLLNTFYSMLEKSSDTPGFLLTSKWTEFDKNLDYAISSVLLGQSSADKALNEAVKLTEPSLKK</sequence>
<keyword evidence="3 4" id="KW-0732">Signal</keyword>
<accession>A0A0U1NXD3</accession>
<dbReference type="CDD" id="cd13585">
    <property type="entry name" value="PBP2_TMBP_like"/>
    <property type="match status" value="1"/>
</dbReference>
<feature type="signal peptide" evidence="4">
    <location>
        <begin position="1"/>
        <end position="22"/>
    </location>
</feature>
<dbReference type="Gene3D" id="3.40.190.10">
    <property type="entry name" value="Periplasmic binding protein-like II"/>
    <property type="match status" value="1"/>
</dbReference>
<dbReference type="PANTHER" id="PTHR30061:SF50">
    <property type="entry name" value="MALTOSE_MALTODEXTRIN-BINDING PERIPLASMIC PROTEIN"/>
    <property type="match status" value="1"/>
</dbReference>
<dbReference type="GO" id="GO:0055052">
    <property type="term" value="C:ATP-binding cassette (ABC) transporter complex, substrate-binding subunit-containing"/>
    <property type="evidence" value="ECO:0007669"/>
    <property type="project" value="TreeGrafter"/>
</dbReference>
<dbReference type="GO" id="GO:0015768">
    <property type="term" value="P:maltose transport"/>
    <property type="evidence" value="ECO:0007669"/>
    <property type="project" value="TreeGrafter"/>
</dbReference>
<organism evidence="5 6">
    <name type="scientific">Neobacillus massiliamazoniensis</name>
    <dbReference type="NCBI Taxonomy" id="1499688"/>
    <lineage>
        <taxon>Bacteria</taxon>
        <taxon>Bacillati</taxon>
        <taxon>Bacillota</taxon>
        <taxon>Bacilli</taxon>
        <taxon>Bacillales</taxon>
        <taxon>Bacillaceae</taxon>
        <taxon>Neobacillus</taxon>
    </lineage>
</organism>
<keyword evidence="6" id="KW-1185">Reference proteome</keyword>
<dbReference type="GO" id="GO:1901982">
    <property type="term" value="F:maltose binding"/>
    <property type="evidence" value="ECO:0007669"/>
    <property type="project" value="TreeGrafter"/>
</dbReference>
<dbReference type="Proteomes" id="UP000199087">
    <property type="component" value="Unassembled WGS sequence"/>
</dbReference>
<dbReference type="AlphaFoldDB" id="A0A0U1NXD3"/>
<dbReference type="PROSITE" id="PS51257">
    <property type="entry name" value="PROKAR_LIPOPROTEIN"/>
    <property type="match status" value="1"/>
</dbReference>
<protein>
    <submittedName>
        <fullName evidence="5">ABC transporter substrate-binding protein</fullName>
    </submittedName>
</protein>
<dbReference type="InterPro" id="IPR006059">
    <property type="entry name" value="SBP"/>
</dbReference>
<comment type="similarity">
    <text evidence="1">Belongs to the bacterial solute-binding protein 1 family.</text>
</comment>
<evidence type="ECO:0000256" key="1">
    <source>
        <dbReference type="ARBA" id="ARBA00008520"/>
    </source>
</evidence>
<dbReference type="STRING" id="1499688.BN000_02631"/>
<evidence type="ECO:0000256" key="3">
    <source>
        <dbReference type="ARBA" id="ARBA00022729"/>
    </source>
</evidence>
<dbReference type="GO" id="GO:0042956">
    <property type="term" value="P:maltodextrin transmembrane transport"/>
    <property type="evidence" value="ECO:0007669"/>
    <property type="project" value="TreeGrafter"/>
</dbReference>
<reference evidence="6" key="1">
    <citation type="submission" date="2015-05" db="EMBL/GenBank/DDBJ databases">
        <authorList>
            <person name="Urmite Genomes"/>
        </authorList>
    </citation>
    <scope>NUCLEOTIDE SEQUENCE [LARGE SCALE GENOMIC DNA]</scope>
    <source>
        <strain evidence="6">LF1</strain>
    </source>
</reference>
<evidence type="ECO:0000313" key="5">
    <source>
        <dbReference type="EMBL" id="CRK82687.1"/>
    </source>
</evidence>
<evidence type="ECO:0000256" key="4">
    <source>
        <dbReference type="SAM" id="SignalP"/>
    </source>
</evidence>
<proteinExistence type="inferred from homology"/>
<evidence type="ECO:0000256" key="2">
    <source>
        <dbReference type="ARBA" id="ARBA00022448"/>
    </source>
</evidence>
<gene>
    <name evidence="5" type="ORF">BN000_02631</name>
</gene>
<name>A0A0U1NXD3_9BACI</name>
<dbReference type="EMBL" id="CVRB01000003">
    <property type="protein sequence ID" value="CRK82687.1"/>
    <property type="molecule type" value="Genomic_DNA"/>
</dbReference>